<name>A0ABR5I7L1_9ACTN</name>
<evidence type="ECO:0000313" key="1">
    <source>
        <dbReference type="EMBL" id="KNA89673.1"/>
    </source>
</evidence>
<protein>
    <submittedName>
        <fullName evidence="1">Uncharacterized protein</fullName>
    </submittedName>
</protein>
<comment type="caution">
    <text evidence="1">The sequence shown here is derived from an EMBL/GenBank/DDBJ whole genome shotgun (WGS) entry which is preliminary data.</text>
</comment>
<organism evidence="1 2">
    <name type="scientific">Gordonia jacobaea</name>
    <dbReference type="NCBI Taxonomy" id="122202"/>
    <lineage>
        <taxon>Bacteria</taxon>
        <taxon>Bacillati</taxon>
        <taxon>Actinomycetota</taxon>
        <taxon>Actinomycetes</taxon>
        <taxon>Mycobacteriales</taxon>
        <taxon>Gordoniaceae</taxon>
        <taxon>Gordonia</taxon>
    </lineage>
</organism>
<proteinExistence type="predicted"/>
<sequence>MSDHIDNPILTIMLRALAREAARQHPIQIVQTASGGFDVMLRLDGTYTYREHAEGVAEFLTDALHDAARPPGILSAADADVTPGSGIGDLLIAMGEHRQDCDQ</sequence>
<dbReference type="Proteomes" id="UP000037247">
    <property type="component" value="Unassembled WGS sequence"/>
</dbReference>
<dbReference type="RefSeq" id="WP_049700726.1">
    <property type="nucleotide sequence ID" value="NZ_JAQDQF010000001.1"/>
</dbReference>
<reference evidence="1 2" key="1">
    <citation type="submission" date="2015-05" db="EMBL/GenBank/DDBJ databases">
        <title>Draft genome sequence of the bacterium Gordonia jacobaea a new member of the Gordonia genus.</title>
        <authorList>
            <person name="Jimenez-Galisteo G."/>
            <person name="Dominguez A."/>
            <person name="Munoz E."/>
            <person name="Vinas M."/>
        </authorList>
    </citation>
    <scope>NUCLEOTIDE SEQUENCE [LARGE SCALE GENOMIC DNA]</scope>
    <source>
        <strain evidence="2">mv1</strain>
    </source>
</reference>
<evidence type="ECO:0000313" key="2">
    <source>
        <dbReference type="Proteomes" id="UP000037247"/>
    </source>
</evidence>
<gene>
    <name evidence="1" type="ORF">ABW18_19940</name>
</gene>
<dbReference type="EMBL" id="LDTZ01000023">
    <property type="protein sequence ID" value="KNA89673.1"/>
    <property type="molecule type" value="Genomic_DNA"/>
</dbReference>
<accession>A0ABR5I7L1</accession>
<keyword evidence="2" id="KW-1185">Reference proteome</keyword>